<evidence type="ECO:0000256" key="2">
    <source>
        <dbReference type="ARBA" id="ARBA00022603"/>
    </source>
</evidence>
<dbReference type="EC" id="2.1.1.221" evidence="1"/>
<evidence type="ECO:0000256" key="5">
    <source>
        <dbReference type="ARBA" id="ARBA00048434"/>
    </source>
</evidence>
<keyword evidence="2" id="KW-0489">Methyltransferase</keyword>
<comment type="catalytic activity">
    <reaction evidence="5">
        <text>guanosine(9) in tRNA + S-adenosyl-L-methionine = N(1)-methylguanosine(9) in tRNA + S-adenosyl-L-homocysteine + H(+)</text>
        <dbReference type="Rhea" id="RHEA:43156"/>
        <dbReference type="Rhea" id="RHEA-COMP:10367"/>
        <dbReference type="Rhea" id="RHEA-COMP:10368"/>
        <dbReference type="ChEBI" id="CHEBI:15378"/>
        <dbReference type="ChEBI" id="CHEBI:57856"/>
        <dbReference type="ChEBI" id="CHEBI:59789"/>
        <dbReference type="ChEBI" id="CHEBI:73542"/>
        <dbReference type="ChEBI" id="CHEBI:74269"/>
        <dbReference type="EC" id="2.1.1.221"/>
    </reaction>
</comment>
<evidence type="ECO:0000259" key="7">
    <source>
        <dbReference type="PROSITE" id="PS51675"/>
    </source>
</evidence>
<dbReference type="GO" id="GO:0052905">
    <property type="term" value="F:tRNA (guanosine(9)-N1)-methyltransferase activity"/>
    <property type="evidence" value="ECO:0007669"/>
    <property type="project" value="UniProtKB-EC"/>
</dbReference>
<feature type="region of interest" description="Disordered" evidence="6">
    <location>
        <begin position="1"/>
        <end position="31"/>
    </location>
</feature>
<protein>
    <recommendedName>
        <fullName evidence="1">tRNA (guanine(9)-N(1))-methyltransferase</fullName>
        <ecNumber evidence="1">2.1.1.221</ecNumber>
    </recommendedName>
</protein>
<dbReference type="CDD" id="cd18101">
    <property type="entry name" value="Trm10euk_A"/>
    <property type="match status" value="1"/>
</dbReference>
<feature type="compositionally biased region" description="Basic residues" evidence="6">
    <location>
        <begin position="1"/>
        <end position="10"/>
    </location>
</feature>
<evidence type="ECO:0000313" key="8">
    <source>
        <dbReference type="EMBL" id="CAG5117108.1"/>
    </source>
</evidence>
<dbReference type="GO" id="GO:0000049">
    <property type="term" value="F:tRNA binding"/>
    <property type="evidence" value="ECO:0007669"/>
    <property type="project" value="TreeGrafter"/>
</dbReference>
<sequence>RHIKENRKRRLAELREKGEDLGPTRKSLKSNTMKGSSCKIRVVLDLSLDEYMAEKDVNSLSSQLQHSYSANRRAQNPLQLYLCSLGGKTKQRLDEIGDYRGWDVYLETQSYEQLFPKENLVYLTSESPNILTSLSEDKVYIIGGLVDHNKHKGLCHKIAEERGIAHAQLPIAEYLDMKTRKVLAVNHVFSILLRYTETHDWKTAFMAEMPQRKQAHLKEENVEADSGHPDKADRDISRVSDSSAVPEGSSESCMNEPDSAKVNGTHDEKLHSCSSEENTSQQISLVRCTVKL</sequence>
<feature type="compositionally biased region" description="Basic and acidic residues" evidence="6">
    <location>
        <begin position="216"/>
        <end position="238"/>
    </location>
</feature>
<dbReference type="AlphaFoldDB" id="A0A8S3YL43"/>
<dbReference type="InterPro" id="IPR038459">
    <property type="entry name" value="MT_TRM10-typ_sf"/>
</dbReference>
<feature type="non-terminal residue" evidence="8">
    <location>
        <position position="292"/>
    </location>
</feature>
<keyword evidence="3" id="KW-0808">Transferase</keyword>
<evidence type="ECO:0000256" key="6">
    <source>
        <dbReference type="SAM" id="MobiDB-lite"/>
    </source>
</evidence>
<organism evidence="8 9">
    <name type="scientific">Candidula unifasciata</name>
    <dbReference type="NCBI Taxonomy" id="100452"/>
    <lineage>
        <taxon>Eukaryota</taxon>
        <taxon>Metazoa</taxon>
        <taxon>Spiralia</taxon>
        <taxon>Lophotrochozoa</taxon>
        <taxon>Mollusca</taxon>
        <taxon>Gastropoda</taxon>
        <taxon>Heterobranchia</taxon>
        <taxon>Euthyneura</taxon>
        <taxon>Panpulmonata</taxon>
        <taxon>Eupulmonata</taxon>
        <taxon>Stylommatophora</taxon>
        <taxon>Helicina</taxon>
        <taxon>Helicoidea</taxon>
        <taxon>Geomitridae</taxon>
        <taxon>Candidula</taxon>
    </lineage>
</organism>
<dbReference type="InterPro" id="IPR007356">
    <property type="entry name" value="tRNA_m1G_MeTrfase_euk"/>
</dbReference>
<feature type="region of interest" description="Disordered" evidence="6">
    <location>
        <begin position="213"/>
        <end position="277"/>
    </location>
</feature>
<comment type="caution">
    <text evidence="8">The sequence shown here is derived from an EMBL/GenBank/DDBJ whole genome shotgun (WGS) entry which is preliminary data.</text>
</comment>
<evidence type="ECO:0000256" key="1">
    <source>
        <dbReference type="ARBA" id="ARBA00012797"/>
    </source>
</evidence>
<dbReference type="GO" id="GO:0005654">
    <property type="term" value="C:nucleoplasm"/>
    <property type="evidence" value="ECO:0007669"/>
    <property type="project" value="TreeGrafter"/>
</dbReference>
<proteinExistence type="predicted"/>
<gene>
    <name evidence="8" type="ORF">CUNI_LOCUS2666</name>
</gene>
<accession>A0A8S3YL43</accession>
<dbReference type="FunFam" id="3.40.1280.30:FF:000001">
    <property type="entry name" value="tRNA methyltransferase 10 homolog A"/>
    <property type="match status" value="1"/>
</dbReference>
<dbReference type="PANTHER" id="PTHR13563">
    <property type="entry name" value="TRNA (GUANINE-9-) METHYLTRANSFERASE"/>
    <property type="match status" value="1"/>
</dbReference>
<keyword evidence="4" id="KW-0949">S-adenosyl-L-methionine</keyword>
<feature type="domain" description="SAM-dependent MTase TRM10-type" evidence="7">
    <location>
        <begin position="23"/>
        <end position="216"/>
    </location>
</feature>
<dbReference type="EMBL" id="CAJHNH020000347">
    <property type="protein sequence ID" value="CAG5117108.1"/>
    <property type="molecule type" value="Genomic_DNA"/>
</dbReference>
<dbReference type="PANTHER" id="PTHR13563:SF13">
    <property type="entry name" value="TRNA METHYLTRANSFERASE 10 HOMOLOG A"/>
    <property type="match status" value="1"/>
</dbReference>
<dbReference type="Gene3D" id="3.40.1280.30">
    <property type="match status" value="1"/>
</dbReference>
<dbReference type="InterPro" id="IPR028564">
    <property type="entry name" value="MT_TRM10-typ"/>
</dbReference>
<evidence type="ECO:0000313" key="9">
    <source>
        <dbReference type="Proteomes" id="UP000678393"/>
    </source>
</evidence>
<dbReference type="Proteomes" id="UP000678393">
    <property type="component" value="Unassembled WGS sequence"/>
</dbReference>
<dbReference type="PROSITE" id="PS51675">
    <property type="entry name" value="SAM_MT_TRM10"/>
    <property type="match status" value="1"/>
</dbReference>
<evidence type="ECO:0000256" key="3">
    <source>
        <dbReference type="ARBA" id="ARBA00022679"/>
    </source>
</evidence>
<name>A0A8S3YL43_9EUPU</name>
<reference evidence="8" key="1">
    <citation type="submission" date="2021-04" db="EMBL/GenBank/DDBJ databases">
        <authorList>
            <consortium name="Molecular Ecology Group"/>
        </authorList>
    </citation>
    <scope>NUCLEOTIDE SEQUENCE</scope>
</reference>
<keyword evidence="9" id="KW-1185">Reference proteome</keyword>
<dbReference type="GO" id="GO:0002939">
    <property type="term" value="P:tRNA N1-guanine methylation"/>
    <property type="evidence" value="ECO:0007669"/>
    <property type="project" value="TreeGrafter"/>
</dbReference>
<evidence type="ECO:0000256" key="4">
    <source>
        <dbReference type="ARBA" id="ARBA00022691"/>
    </source>
</evidence>
<feature type="compositionally biased region" description="Basic and acidic residues" evidence="6">
    <location>
        <begin position="11"/>
        <end position="23"/>
    </location>
</feature>
<feature type="compositionally biased region" description="Polar residues" evidence="6">
    <location>
        <begin position="239"/>
        <end position="253"/>
    </location>
</feature>
<dbReference type="OrthoDB" id="278300at2759"/>